<proteinExistence type="predicted"/>
<protein>
    <submittedName>
        <fullName evidence="2">Uncharacterized protein</fullName>
    </submittedName>
</protein>
<name>A0A368F7K0_ANCCA</name>
<feature type="compositionally biased region" description="Acidic residues" evidence="1">
    <location>
        <begin position="32"/>
        <end position="41"/>
    </location>
</feature>
<dbReference type="Proteomes" id="UP000252519">
    <property type="component" value="Unassembled WGS sequence"/>
</dbReference>
<organism evidence="2 3">
    <name type="scientific">Ancylostoma caninum</name>
    <name type="common">Dog hookworm</name>
    <dbReference type="NCBI Taxonomy" id="29170"/>
    <lineage>
        <taxon>Eukaryota</taxon>
        <taxon>Metazoa</taxon>
        <taxon>Ecdysozoa</taxon>
        <taxon>Nematoda</taxon>
        <taxon>Chromadorea</taxon>
        <taxon>Rhabditida</taxon>
        <taxon>Rhabditina</taxon>
        <taxon>Rhabditomorpha</taxon>
        <taxon>Strongyloidea</taxon>
        <taxon>Ancylostomatidae</taxon>
        <taxon>Ancylostomatinae</taxon>
        <taxon>Ancylostoma</taxon>
    </lineage>
</organism>
<feature type="compositionally biased region" description="Basic and acidic residues" evidence="1">
    <location>
        <begin position="42"/>
        <end position="60"/>
    </location>
</feature>
<evidence type="ECO:0000313" key="2">
    <source>
        <dbReference type="EMBL" id="RCN28032.1"/>
    </source>
</evidence>
<dbReference type="AlphaFoldDB" id="A0A368F7K0"/>
<gene>
    <name evidence="2" type="ORF">ANCCAN_26232</name>
</gene>
<evidence type="ECO:0000313" key="3">
    <source>
        <dbReference type="Proteomes" id="UP000252519"/>
    </source>
</evidence>
<keyword evidence="3" id="KW-1185">Reference proteome</keyword>
<comment type="caution">
    <text evidence="2">The sequence shown here is derived from an EMBL/GenBank/DDBJ whole genome shotgun (WGS) entry which is preliminary data.</text>
</comment>
<reference evidence="2 3" key="1">
    <citation type="submission" date="2014-10" db="EMBL/GenBank/DDBJ databases">
        <title>Draft genome of the hookworm Ancylostoma caninum.</title>
        <authorList>
            <person name="Mitreva M."/>
        </authorList>
    </citation>
    <scope>NUCLEOTIDE SEQUENCE [LARGE SCALE GENOMIC DNA]</scope>
    <source>
        <strain evidence="2 3">Baltimore</strain>
    </source>
</reference>
<dbReference type="STRING" id="29170.A0A368F7K0"/>
<evidence type="ECO:0000256" key="1">
    <source>
        <dbReference type="SAM" id="MobiDB-lite"/>
    </source>
</evidence>
<accession>A0A368F7K0</accession>
<dbReference type="EMBL" id="JOJR01003131">
    <property type="protein sequence ID" value="RCN28032.1"/>
    <property type="molecule type" value="Genomic_DNA"/>
</dbReference>
<sequence>MYQRWPPTLAFSIKKTTSAPALNPPAPLVFGDDVDEDDNESDDQRQKQSDRKDRDDRIKRWDKPVGVTPVRLYFFIYFAQ</sequence>
<feature type="region of interest" description="Disordered" evidence="1">
    <location>
        <begin position="16"/>
        <end position="60"/>
    </location>
</feature>